<gene>
    <name evidence="2" type="ORF">FA14DRAFT_162578</name>
</gene>
<evidence type="ECO:0000313" key="3">
    <source>
        <dbReference type="Proteomes" id="UP000245771"/>
    </source>
</evidence>
<dbReference type="OrthoDB" id="10335342at2759"/>
<dbReference type="GeneID" id="37021456"/>
<protein>
    <submittedName>
        <fullName evidence="2">Uncharacterized protein</fullName>
    </submittedName>
</protein>
<dbReference type="EMBL" id="KZ819607">
    <property type="protein sequence ID" value="PWN31610.1"/>
    <property type="molecule type" value="Genomic_DNA"/>
</dbReference>
<feature type="region of interest" description="Disordered" evidence="1">
    <location>
        <begin position="1"/>
        <end position="69"/>
    </location>
</feature>
<evidence type="ECO:0000256" key="1">
    <source>
        <dbReference type="SAM" id="MobiDB-lite"/>
    </source>
</evidence>
<feature type="compositionally biased region" description="Polar residues" evidence="1">
    <location>
        <begin position="95"/>
        <end position="111"/>
    </location>
</feature>
<reference evidence="2 3" key="1">
    <citation type="journal article" date="2018" name="Mol. Biol. Evol.">
        <title>Broad Genomic Sampling Reveals a Smut Pathogenic Ancestry of the Fungal Clade Ustilaginomycotina.</title>
        <authorList>
            <person name="Kijpornyongpan T."/>
            <person name="Mondo S.J."/>
            <person name="Barry K."/>
            <person name="Sandor L."/>
            <person name="Lee J."/>
            <person name="Lipzen A."/>
            <person name="Pangilinan J."/>
            <person name="LaButti K."/>
            <person name="Hainaut M."/>
            <person name="Henrissat B."/>
            <person name="Grigoriev I.V."/>
            <person name="Spatafora J.W."/>
            <person name="Aime M.C."/>
        </authorList>
    </citation>
    <scope>NUCLEOTIDE SEQUENCE [LARGE SCALE GENOMIC DNA]</scope>
    <source>
        <strain evidence="2 3">MCA 3882</strain>
    </source>
</reference>
<evidence type="ECO:0000313" key="2">
    <source>
        <dbReference type="EMBL" id="PWN31610.1"/>
    </source>
</evidence>
<name>A0A316V273_9BASI</name>
<dbReference type="Proteomes" id="UP000245771">
    <property type="component" value="Unassembled WGS sequence"/>
</dbReference>
<accession>A0A316V273</accession>
<feature type="region of interest" description="Disordered" evidence="1">
    <location>
        <begin position="86"/>
        <end position="131"/>
    </location>
</feature>
<feature type="compositionally biased region" description="Low complexity" evidence="1">
    <location>
        <begin position="20"/>
        <end position="30"/>
    </location>
</feature>
<proteinExistence type="predicted"/>
<dbReference type="RefSeq" id="XP_025351912.1">
    <property type="nucleotide sequence ID" value="XM_025499675.1"/>
</dbReference>
<keyword evidence="3" id="KW-1185">Reference proteome</keyword>
<dbReference type="AlphaFoldDB" id="A0A316V273"/>
<sequence length="241" mass="26776">MAEPSRRTAWGNTKPKVSSDDQTSDTNSTSVRPYDFPPLGSVGPSKSASRKRAVYAPQRTRFEAYPPRQEIIGQRQQMQDEFGIPLDEEAGSDLPSITAQQNGMSSVTVYDQTGKRVSNGPDIYSRYGKRHVKGKQKVIDSEIGEAQEMQENGDSIGFRDVIEVRDLPPPLHLTPERIDLLIAESQRRKRATAAVLRQNGTSGANDSQIQYKDDPLLEQMSRAFSSVDSFIKAFGKQDLGQ</sequence>
<dbReference type="InParanoid" id="A0A316V273"/>
<organism evidence="2 3">
    <name type="scientific">Meira miltonrushii</name>
    <dbReference type="NCBI Taxonomy" id="1280837"/>
    <lineage>
        <taxon>Eukaryota</taxon>
        <taxon>Fungi</taxon>
        <taxon>Dikarya</taxon>
        <taxon>Basidiomycota</taxon>
        <taxon>Ustilaginomycotina</taxon>
        <taxon>Exobasidiomycetes</taxon>
        <taxon>Exobasidiales</taxon>
        <taxon>Brachybasidiaceae</taxon>
        <taxon>Meira</taxon>
    </lineage>
</organism>